<proteinExistence type="predicted"/>
<dbReference type="EMBL" id="VBQZ03000227">
    <property type="protein sequence ID" value="MXQ98254.1"/>
    <property type="molecule type" value="Genomic_DNA"/>
</dbReference>
<accession>A0A6B0SE84</accession>
<organism evidence="1 2">
    <name type="scientific">Bos mutus</name>
    <name type="common">wild yak</name>
    <dbReference type="NCBI Taxonomy" id="72004"/>
    <lineage>
        <taxon>Eukaryota</taxon>
        <taxon>Metazoa</taxon>
        <taxon>Chordata</taxon>
        <taxon>Craniata</taxon>
        <taxon>Vertebrata</taxon>
        <taxon>Euteleostomi</taxon>
        <taxon>Mammalia</taxon>
        <taxon>Eutheria</taxon>
        <taxon>Laurasiatheria</taxon>
        <taxon>Artiodactyla</taxon>
        <taxon>Ruminantia</taxon>
        <taxon>Pecora</taxon>
        <taxon>Bovidae</taxon>
        <taxon>Bovinae</taxon>
        <taxon>Bos</taxon>
    </lineage>
</organism>
<evidence type="ECO:0000313" key="2">
    <source>
        <dbReference type="Proteomes" id="UP000322234"/>
    </source>
</evidence>
<sequence length="114" mass="13532">MKTLLNYIEKSSNSISSTVLATVTFSTLKILKQWKRNDVLETKEKLVKKRDEDCRVKMKWNSALQEFYAEQKQHHSDIRGDDKYNMRITEENWQLSQFWYSPETALRLAEIAVS</sequence>
<reference evidence="1" key="1">
    <citation type="submission" date="2019-10" db="EMBL/GenBank/DDBJ databases">
        <title>The sequence and de novo assembly of the wild yak genome.</title>
        <authorList>
            <person name="Liu Y."/>
        </authorList>
    </citation>
    <scope>NUCLEOTIDE SEQUENCE [LARGE SCALE GENOMIC DNA]</scope>
    <source>
        <strain evidence="1">WY2019</strain>
    </source>
</reference>
<gene>
    <name evidence="1" type="ORF">E5288_WYG001647</name>
</gene>
<protein>
    <submittedName>
        <fullName evidence="1">Uncharacterized protein</fullName>
    </submittedName>
</protein>
<comment type="caution">
    <text evidence="1">The sequence shown here is derived from an EMBL/GenBank/DDBJ whole genome shotgun (WGS) entry which is preliminary data.</text>
</comment>
<keyword evidence="2" id="KW-1185">Reference proteome</keyword>
<dbReference type="Proteomes" id="UP000322234">
    <property type="component" value="Unassembled WGS sequence"/>
</dbReference>
<evidence type="ECO:0000313" key="1">
    <source>
        <dbReference type="EMBL" id="MXQ98254.1"/>
    </source>
</evidence>
<name>A0A6B0SE84_9CETA</name>
<dbReference type="AlphaFoldDB" id="A0A6B0SE84"/>